<feature type="transmembrane region" description="Helical" evidence="1">
    <location>
        <begin position="36"/>
        <end position="61"/>
    </location>
</feature>
<keyword evidence="4" id="KW-1185">Reference proteome</keyword>
<feature type="transmembrane region" description="Helical" evidence="1">
    <location>
        <begin position="213"/>
        <end position="236"/>
    </location>
</feature>
<dbReference type="InterPro" id="IPR005135">
    <property type="entry name" value="Endo/exonuclease/phosphatase"/>
</dbReference>
<feature type="transmembrane region" description="Helical" evidence="1">
    <location>
        <begin position="280"/>
        <end position="301"/>
    </location>
</feature>
<feature type="transmembrane region" description="Helical" evidence="1">
    <location>
        <begin position="73"/>
        <end position="90"/>
    </location>
</feature>
<feature type="transmembrane region" description="Helical" evidence="1">
    <location>
        <begin position="313"/>
        <end position="335"/>
    </location>
</feature>
<dbReference type="RefSeq" id="WP_093375037.1">
    <property type="nucleotide sequence ID" value="NZ_BNAN01000001.1"/>
</dbReference>
<keyword evidence="1" id="KW-0812">Transmembrane</keyword>
<dbReference type="AlphaFoldDB" id="A0A1I2DRX8"/>
<keyword evidence="1" id="KW-1133">Transmembrane helix</keyword>
<feature type="domain" description="Endonuclease/exonuclease/phosphatase" evidence="2">
    <location>
        <begin position="423"/>
        <end position="648"/>
    </location>
</feature>
<evidence type="ECO:0000313" key="3">
    <source>
        <dbReference type="EMBL" id="SFE83021.1"/>
    </source>
</evidence>
<sequence>MTSRSRSIAAPLVLVSLVTALTVELVRASGPMFDRAFNAGVVVAAVVALVTYATPGIVVTALARGRTVTGRTVHTGVVVLGVARLAVQALGGDARFVVALVAVAVAVGVLVLTVGLTAKRSPGATALAVSTGAVGAAGVSLMLGTWDAVWRHDVAGWSVTLVLVAASIGTAWTVRGEPGGAVRGLWTLGPYLAIVVAVAANPAYLASQLGLSLPWAGVVVVGGLVAAAVLVLWTIPTERARYPRSGRWSAPFHALLAAVTLAAVGLPFGDRGAVADPSLAVGFGVMAAMLMAFLTAGLAAAWDRPVTDPRGPFARAGAASAAGLGTIVPLLVYQLDYDVPLGFPNHLVLVGAAVVLGAGAARGAWAAGRTLTDVPAPSPAAARRSLLPAVGVVVVVGLVGSALNAAPAPELGPVRAEPVVRLLSWNVHFGVTPAPGVDLDRLADVIRGADPDVVALQEVSRGWVMGGGADMATYLARATGMRFVAAPAADRQFVNVLLVAPRFLDPSTEMPAGVVRTRLPYGDGPQWRSAVTATVPVPGTGADLTVTSAHLQHRAENTPTRLAQLDALLAAELADGSAVLAGDLNAEPGWPEPDLLTDAGWTSAQDTAGDPAALTFPAHDPQVRIDWVLGRDVTFESLEVLDDATSDHRPLLAVIRVP</sequence>
<dbReference type="STRING" id="285351.SAMN04488035_0684"/>
<gene>
    <name evidence="3" type="ORF">SAMN04488035_0684</name>
</gene>
<feature type="transmembrane region" description="Helical" evidence="1">
    <location>
        <begin position="124"/>
        <end position="143"/>
    </location>
</feature>
<feature type="transmembrane region" description="Helical" evidence="1">
    <location>
        <begin position="386"/>
        <end position="406"/>
    </location>
</feature>
<keyword evidence="3" id="KW-0269">Exonuclease</keyword>
<dbReference type="Gene3D" id="3.60.10.10">
    <property type="entry name" value="Endonuclease/exonuclease/phosphatase"/>
    <property type="match status" value="1"/>
</dbReference>
<keyword evidence="1" id="KW-0472">Membrane</keyword>
<feature type="transmembrane region" description="Helical" evidence="1">
    <location>
        <begin position="155"/>
        <end position="174"/>
    </location>
</feature>
<dbReference type="InterPro" id="IPR051916">
    <property type="entry name" value="GPI-anchor_lipid_remodeler"/>
</dbReference>
<feature type="transmembrane region" description="Helical" evidence="1">
    <location>
        <begin position="96"/>
        <end position="117"/>
    </location>
</feature>
<dbReference type="OrthoDB" id="155529at2"/>
<dbReference type="Proteomes" id="UP000198520">
    <property type="component" value="Unassembled WGS sequence"/>
</dbReference>
<evidence type="ECO:0000313" key="4">
    <source>
        <dbReference type="Proteomes" id="UP000198520"/>
    </source>
</evidence>
<dbReference type="PANTHER" id="PTHR14859:SF15">
    <property type="entry name" value="ENDONUCLEASE_EXONUCLEASE_PHOSPHATASE DOMAIN-CONTAINING PROTEIN"/>
    <property type="match status" value="1"/>
</dbReference>
<evidence type="ECO:0000259" key="2">
    <source>
        <dbReference type="Pfam" id="PF03372"/>
    </source>
</evidence>
<dbReference type="GO" id="GO:0004519">
    <property type="term" value="F:endonuclease activity"/>
    <property type="evidence" value="ECO:0007669"/>
    <property type="project" value="UniProtKB-KW"/>
</dbReference>
<dbReference type="SUPFAM" id="SSF56219">
    <property type="entry name" value="DNase I-like"/>
    <property type="match status" value="1"/>
</dbReference>
<dbReference type="GO" id="GO:0004527">
    <property type="term" value="F:exonuclease activity"/>
    <property type="evidence" value="ECO:0007669"/>
    <property type="project" value="UniProtKB-KW"/>
</dbReference>
<name>A0A1I2DRX8_9MICO</name>
<protein>
    <submittedName>
        <fullName evidence="3">Metal-dependent hydrolase, endonuclease/exonuclease/phosphatase family</fullName>
    </submittedName>
</protein>
<dbReference type="EMBL" id="FONZ01000001">
    <property type="protein sequence ID" value="SFE83021.1"/>
    <property type="molecule type" value="Genomic_DNA"/>
</dbReference>
<dbReference type="GO" id="GO:0016020">
    <property type="term" value="C:membrane"/>
    <property type="evidence" value="ECO:0007669"/>
    <property type="project" value="GOC"/>
</dbReference>
<keyword evidence="3" id="KW-0540">Nuclease</keyword>
<feature type="transmembrane region" description="Helical" evidence="1">
    <location>
        <begin position="186"/>
        <end position="207"/>
    </location>
</feature>
<feature type="transmembrane region" description="Helical" evidence="1">
    <location>
        <begin position="248"/>
        <end position="268"/>
    </location>
</feature>
<evidence type="ECO:0000256" key="1">
    <source>
        <dbReference type="SAM" id="Phobius"/>
    </source>
</evidence>
<proteinExistence type="predicted"/>
<accession>A0A1I2DRX8</accession>
<dbReference type="Pfam" id="PF03372">
    <property type="entry name" value="Exo_endo_phos"/>
    <property type="match status" value="1"/>
</dbReference>
<dbReference type="GO" id="GO:0006506">
    <property type="term" value="P:GPI anchor biosynthetic process"/>
    <property type="evidence" value="ECO:0007669"/>
    <property type="project" value="TreeGrafter"/>
</dbReference>
<dbReference type="InterPro" id="IPR036691">
    <property type="entry name" value="Endo/exonu/phosph_ase_sf"/>
</dbReference>
<feature type="transmembrane region" description="Helical" evidence="1">
    <location>
        <begin position="347"/>
        <end position="365"/>
    </location>
</feature>
<organism evidence="3 4">
    <name type="scientific">Flavimobilis marinus</name>
    <dbReference type="NCBI Taxonomy" id="285351"/>
    <lineage>
        <taxon>Bacteria</taxon>
        <taxon>Bacillati</taxon>
        <taxon>Actinomycetota</taxon>
        <taxon>Actinomycetes</taxon>
        <taxon>Micrococcales</taxon>
        <taxon>Jonesiaceae</taxon>
        <taxon>Flavimobilis</taxon>
    </lineage>
</organism>
<keyword evidence="3" id="KW-0378">Hydrolase</keyword>
<keyword evidence="3" id="KW-0255">Endonuclease</keyword>
<reference evidence="4" key="1">
    <citation type="submission" date="2016-10" db="EMBL/GenBank/DDBJ databases">
        <authorList>
            <person name="Varghese N."/>
            <person name="Submissions S."/>
        </authorList>
    </citation>
    <scope>NUCLEOTIDE SEQUENCE [LARGE SCALE GENOMIC DNA]</scope>
    <source>
        <strain evidence="4">DSM 19083</strain>
    </source>
</reference>
<dbReference type="PANTHER" id="PTHR14859">
    <property type="entry name" value="CALCOFLUOR WHITE HYPERSENSITIVE PROTEIN PRECURSOR"/>
    <property type="match status" value="1"/>
</dbReference>